<evidence type="ECO:0000256" key="1">
    <source>
        <dbReference type="ARBA" id="ARBA00006643"/>
    </source>
</evidence>
<dbReference type="PANTHER" id="PTHR47926">
    <property type="entry name" value="PENTATRICOPEPTIDE REPEAT-CONTAINING PROTEIN"/>
    <property type="match status" value="1"/>
</dbReference>
<dbReference type="Pfam" id="PF01535">
    <property type="entry name" value="PPR"/>
    <property type="match status" value="4"/>
</dbReference>
<dbReference type="AlphaFoldDB" id="A0A7J8PBK8"/>
<keyword evidence="2" id="KW-0677">Repeat</keyword>
<feature type="repeat" description="PPR" evidence="3">
    <location>
        <begin position="530"/>
        <end position="564"/>
    </location>
</feature>
<evidence type="ECO:0000259" key="4">
    <source>
        <dbReference type="Pfam" id="PF14432"/>
    </source>
</evidence>
<dbReference type="GO" id="GO:0008270">
    <property type="term" value="F:zinc ion binding"/>
    <property type="evidence" value="ECO:0007669"/>
    <property type="project" value="InterPro"/>
</dbReference>
<dbReference type="Pfam" id="PF14432">
    <property type="entry name" value="DYW_deaminase"/>
    <property type="match status" value="1"/>
</dbReference>
<evidence type="ECO:0000256" key="2">
    <source>
        <dbReference type="ARBA" id="ARBA00022737"/>
    </source>
</evidence>
<evidence type="ECO:0000313" key="6">
    <source>
        <dbReference type="Proteomes" id="UP000593578"/>
    </source>
</evidence>
<dbReference type="PROSITE" id="PS51375">
    <property type="entry name" value="PPR"/>
    <property type="match status" value="6"/>
</dbReference>
<feature type="repeat" description="PPR" evidence="3">
    <location>
        <begin position="565"/>
        <end position="600"/>
    </location>
</feature>
<dbReference type="EMBL" id="JABEZZ010000005">
    <property type="protein sequence ID" value="MBA0586657.1"/>
    <property type="molecule type" value="Genomic_DNA"/>
</dbReference>
<gene>
    <name evidence="5" type="ORF">Gorai_017390</name>
</gene>
<dbReference type="InterPro" id="IPR046848">
    <property type="entry name" value="E_motif"/>
</dbReference>
<accession>A0A7J8PBK8</accession>
<dbReference type="GO" id="GO:0009451">
    <property type="term" value="P:RNA modification"/>
    <property type="evidence" value="ECO:0007669"/>
    <property type="project" value="InterPro"/>
</dbReference>
<feature type="repeat" description="PPR" evidence="3">
    <location>
        <begin position="128"/>
        <end position="163"/>
    </location>
</feature>
<feature type="repeat" description="PPR" evidence="3">
    <location>
        <begin position="430"/>
        <end position="460"/>
    </location>
</feature>
<evidence type="ECO:0000256" key="3">
    <source>
        <dbReference type="PROSITE-ProRule" id="PRU00708"/>
    </source>
</evidence>
<protein>
    <recommendedName>
        <fullName evidence="4">DYW domain-containing protein</fullName>
    </recommendedName>
</protein>
<dbReference type="Gene3D" id="1.25.40.10">
    <property type="entry name" value="Tetratricopeptide repeat domain"/>
    <property type="match status" value="6"/>
</dbReference>
<dbReference type="FunFam" id="1.25.40.10:FF:000344">
    <property type="entry name" value="Pentatricopeptide repeat-containing protein"/>
    <property type="match status" value="1"/>
</dbReference>
<dbReference type="InterPro" id="IPR032867">
    <property type="entry name" value="DYW_dom"/>
</dbReference>
<dbReference type="FunFam" id="1.25.40.10:FF:000490">
    <property type="entry name" value="Pentatricopeptide repeat-containing protein chloroplastic"/>
    <property type="match status" value="1"/>
</dbReference>
<dbReference type="PANTHER" id="PTHR47926:SF486">
    <property type="entry name" value="(WILD MALAYSIAN BANANA) HYPOTHETICAL PROTEIN"/>
    <property type="match status" value="1"/>
</dbReference>
<dbReference type="InterPro" id="IPR002885">
    <property type="entry name" value="PPR_rpt"/>
</dbReference>
<proteinExistence type="inferred from homology"/>
<comment type="caution">
    <text evidence="5">The sequence shown here is derived from an EMBL/GenBank/DDBJ whole genome shotgun (WGS) entry which is preliminary data.</text>
</comment>
<feature type="non-terminal residue" evidence="5">
    <location>
        <position position="911"/>
    </location>
</feature>
<organism evidence="5 6">
    <name type="scientific">Gossypium raimondii</name>
    <name type="common">Peruvian cotton</name>
    <name type="synonym">Gossypium klotzschianum subsp. raimondii</name>
    <dbReference type="NCBI Taxonomy" id="29730"/>
    <lineage>
        <taxon>Eukaryota</taxon>
        <taxon>Viridiplantae</taxon>
        <taxon>Streptophyta</taxon>
        <taxon>Embryophyta</taxon>
        <taxon>Tracheophyta</taxon>
        <taxon>Spermatophyta</taxon>
        <taxon>Magnoliopsida</taxon>
        <taxon>eudicotyledons</taxon>
        <taxon>Gunneridae</taxon>
        <taxon>Pentapetalae</taxon>
        <taxon>rosids</taxon>
        <taxon>malvids</taxon>
        <taxon>Malvales</taxon>
        <taxon>Malvaceae</taxon>
        <taxon>Malvoideae</taxon>
        <taxon>Gossypium</taxon>
    </lineage>
</organism>
<sequence>TPSRTVRDLRSGGALSDCADNLIKLVSTYRSRHISESLPLFQARRTLFSTSVNALQRTSDEDGDKRIDFDHLFKSCNRLHLAKLLHALVVVAGKARSIFFSAKLVNVYAYLGDVSFSRRTFDQIPNKDVYTWNSMVSAYVRTGHFREAVDCFYQFFLTSGLRPDFYTFAPVLKACKNPLDGMRIHCLVLKLGFEWDVFVTASLVHMYTRFRALGNARKLFDDMPVRDMGSWNAMISGYCQNSNAAEALDVLNEMRSEGVLMDPVTIVSILPICAQLDDILNGMSIHVYSIKRGLEYDLFVSNALINMYAKFGELANAQKVLDNMVVRDVVSWNSIIAAYEQNDDPNRALALFYDMQLTGISPDYLTLVSVTSIVAQLGDSWNGKSVHGFVMRRGWILKDVISGNSVVDMYSKLGDMSSARAVFESLPVKDVVSWNTLITGYTQNGLASEAIEVFDMMQKEIVPNQATWVSILPAYSNIGALRQGMRVHGLLVKSSLYLDIFVGTCLIDMYGKCGKLDDAMSLFYEVPKMTSVPWNAIISCHGIHGHAEKALKLFREMREERVKPDHVTFVSLLSACSHSGLVEEGQWCFNVMREEYGIEPILKHYGCMVDMFGRAGHLEKAYNFIKDMPVKPDASVWGALLGACRIHGNIDLGAFASERLFEVDSENVGYYVLMSNIYANIGKWEGVDKVRTLARDMGLRKTPGWSSIEANNKVDVFYTGNQSHPKCEEIYKELRNLNAKMKSLGHVPDYSFVLQDVEEDEKEHILMSHSERLAIAFGIISTPPKTPIRIFKNLRVCGDCHNATKYISKITEREIIVRDSNRFHHFKDGTTGCTHSNLLYRERPSSLIRTIFRHHENGVGSLYALAVELELGLITGEPYFQHDVKILVGLVGMGTGRSIGPEDIEPINPII</sequence>
<dbReference type="Pfam" id="PF20431">
    <property type="entry name" value="E_motif"/>
    <property type="match status" value="1"/>
</dbReference>
<feature type="repeat" description="PPR" evidence="3">
    <location>
        <begin position="328"/>
        <end position="362"/>
    </location>
</feature>
<reference evidence="5 6" key="1">
    <citation type="journal article" date="2019" name="Genome Biol. Evol.">
        <title>Insights into the evolution of the New World diploid cottons (Gossypium, subgenus Houzingenia) based on genome sequencing.</title>
        <authorList>
            <person name="Grover C.E."/>
            <person name="Arick M.A. 2nd"/>
            <person name="Thrash A."/>
            <person name="Conover J.L."/>
            <person name="Sanders W.S."/>
            <person name="Peterson D.G."/>
            <person name="Frelichowski J.E."/>
            <person name="Scheffler J.A."/>
            <person name="Scheffler B.E."/>
            <person name="Wendel J.F."/>
        </authorList>
    </citation>
    <scope>NUCLEOTIDE SEQUENCE [LARGE SCALE GENOMIC DNA]</scope>
    <source>
        <strain evidence="5">8</strain>
        <tissue evidence="5">Leaf</tissue>
    </source>
</reference>
<dbReference type="InterPro" id="IPR046960">
    <property type="entry name" value="PPR_At4g14850-like_plant"/>
</dbReference>
<feature type="non-terminal residue" evidence="5">
    <location>
        <position position="1"/>
    </location>
</feature>
<dbReference type="InterPro" id="IPR011990">
    <property type="entry name" value="TPR-like_helical_dom_sf"/>
</dbReference>
<name>A0A7J8PBK8_GOSRA</name>
<feature type="domain" description="DYW" evidence="4">
    <location>
        <begin position="745"/>
        <end position="835"/>
    </location>
</feature>
<dbReference type="FunFam" id="1.25.40.10:FF:000073">
    <property type="entry name" value="Pentatricopeptide repeat-containing protein chloroplastic"/>
    <property type="match status" value="2"/>
</dbReference>
<feature type="repeat" description="PPR" evidence="3">
    <location>
        <begin position="227"/>
        <end position="261"/>
    </location>
</feature>
<evidence type="ECO:0000313" key="5">
    <source>
        <dbReference type="EMBL" id="MBA0586657.1"/>
    </source>
</evidence>
<dbReference type="GO" id="GO:0003723">
    <property type="term" value="F:RNA binding"/>
    <property type="evidence" value="ECO:0007669"/>
    <property type="project" value="InterPro"/>
</dbReference>
<comment type="similarity">
    <text evidence="1">Belongs to the PPR family. PCMP-H subfamily.</text>
</comment>
<dbReference type="NCBIfam" id="TIGR00756">
    <property type="entry name" value="PPR"/>
    <property type="match status" value="5"/>
</dbReference>
<dbReference type="Pfam" id="PF13041">
    <property type="entry name" value="PPR_2"/>
    <property type="match status" value="4"/>
</dbReference>
<dbReference type="Proteomes" id="UP000593578">
    <property type="component" value="Unassembled WGS sequence"/>
</dbReference>